<evidence type="ECO:0000256" key="7">
    <source>
        <dbReference type="SAM" id="Coils"/>
    </source>
</evidence>
<feature type="domain" description="HAMP" evidence="10">
    <location>
        <begin position="208"/>
        <end position="260"/>
    </location>
</feature>
<dbReference type="Proteomes" id="UP000502260">
    <property type="component" value="Chromosome"/>
</dbReference>
<accession>A0A6F8VDG7</accession>
<keyword evidence="8" id="KW-0812">Transmembrane</keyword>
<dbReference type="Gene3D" id="1.10.287.130">
    <property type="match status" value="1"/>
</dbReference>
<dbReference type="CDD" id="cd00082">
    <property type="entry name" value="HisKA"/>
    <property type="match status" value="1"/>
</dbReference>
<evidence type="ECO:0000256" key="6">
    <source>
        <dbReference type="ARBA" id="ARBA00022777"/>
    </source>
</evidence>
<organism evidence="11 12">
    <name type="scientific">Sulfurimicrobium lacus</name>
    <dbReference type="NCBI Taxonomy" id="2715678"/>
    <lineage>
        <taxon>Bacteria</taxon>
        <taxon>Pseudomonadati</taxon>
        <taxon>Pseudomonadota</taxon>
        <taxon>Betaproteobacteria</taxon>
        <taxon>Nitrosomonadales</taxon>
        <taxon>Sulfuricellaceae</taxon>
        <taxon>Sulfurimicrobium</taxon>
    </lineage>
</organism>
<dbReference type="PANTHER" id="PTHR42878:SF15">
    <property type="entry name" value="BACTERIOPHYTOCHROME"/>
    <property type="match status" value="1"/>
</dbReference>
<dbReference type="Gene3D" id="3.30.565.10">
    <property type="entry name" value="Histidine kinase-like ATPase, C-terminal domain"/>
    <property type="match status" value="1"/>
</dbReference>
<evidence type="ECO:0000256" key="1">
    <source>
        <dbReference type="ARBA" id="ARBA00000085"/>
    </source>
</evidence>
<dbReference type="EC" id="2.7.13.3" evidence="3"/>
<evidence type="ECO:0000256" key="5">
    <source>
        <dbReference type="ARBA" id="ARBA00022679"/>
    </source>
</evidence>
<proteinExistence type="predicted"/>
<dbReference type="SMART" id="SM00304">
    <property type="entry name" value="HAMP"/>
    <property type="match status" value="1"/>
</dbReference>
<dbReference type="SUPFAM" id="SSF55874">
    <property type="entry name" value="ATPase domain of HSP90 chaperone/DNA topoisomerase II/histidine kinase"/>
    <property type="match status" value="1"/>
</dbReference>
<reference evidence="12" key="1">
    <citation type="submission" date="2020-03" db="EMBL/GenBank/DDBJ databases">
        <title>Complete genome sequence of sulfur-oxidizing bacterium skT11.</title>
        <authorList>
            <person name="Kanda M."/>
            <person name="Kojima H."/>
            <person name="Fukui M."/>
        </authorList>
    </citation>
    <scope>NUCLEOTIDE SEQUENCE [LARGE SCALE GENOMIC DNA]</scope>
    <source>
        <strain evidence="12">skT11</strain>
    </source>
</reference>
<dbReference type="RefSeq" id="WP_173063256.1">
    <property type="nucleotide sequence ID" value="NZ_AP022853.1"/>
</dbReference>
<evidence type="ECO:0000313" key="11">
    <source>
        <dbReference type="EMBL" id="BCB26805.1"/>
    </source>
</evidence>
<dbReference type="InterPro" id="IPR005467">
    <property type="entry name" value="His_kinase_dom"/>
</dbReference>
<feature type="coiled-coil region" evidence="7">
    <location>
        <begin position="241"/>
        <end position="286"/>
    </location>
</feature>
<dbReference type="InterPro" id="IPR003661">
    <property type="entry name" value="HisK_dim/P_dom"/>
</dbReference>
<dbReference type="GO" id="GO:0007234">
    <property type="term" value="P:osmosensory signaling via phosphorelay pathway"/>
    <property type="evidence" value="ECO:0007669"/>
    <property type="project" value="TreeGrafter"/>
</dbReference>
<dbReference type="GO" id="GO:0000156">
    <property type="term" value="F:phosphorelay response regulator activity"/>
    <property type="evidence" value="ECO:0007669"/>
    <property type="project" value="TreeGrafter"/>
</dbReference>
<dbReference type="GO" id="GO:0005886">
    <property type="term" value="C:plasma membrane"/>
    <property type="evidence" value="ECO:0007669"/>
    <property type="project" value="UniProtKB-SubCell"/>
</dbReference>
<dbReference type="SUPFAM" id="SSF47384">
    <property type="entry name" value="Homodimeric domain of signal transducing histidine kinase"/>
    <property type="match status" value="1"/>
</dbReference>
<dbReference type="FunFam" id="3.30.565.10:FF:000006">
    <property type="entry name" value="Sensor histidine kinase WalK"/>
    <property type="match status" value="1"/>
</dbReference>
<comment type="catalytic activity">
    <reaction evidence="1">
        <text>ATP + protein L-histidine = ADP + protein N-phospho-L-histidine.</text>
        <dbReference type="EC" id="2.7.13.3"/>
    </reaction>
</comment>
<feature type="transmembrane region" description="Helical" evidence="8">
    <location>
        <begin position="184"/>
        <end position="207"/>
    </location>
</feature>
<keyword evidence="5" id="KW-0808">Transferase</keyword>
<dbReference type="InterPro" id="IPR003594">
    <property type="entry name" value="HATPase_dom"/>
</dbReference>
<evidence type="ECO:0000259" key="10">
    <source>
        <dbReference type="PROSITE" id="PS50885"/>
    </source>
</evidence>
<evidence type="ECO:0000256" key="3">
    <source>
        <dbReference type="ARBA" id="ARBA00012438"/>
    </source>
</evidence>
<dbReference type="InterPro" id="IPR050351">
    <property type="entry name" value="BphY/WalK/GraS-like"/>
</dbReference>
<dbReference type="Pfam" id="PF00672">
    <property type="entry name" value="HAMP"/>
    <property type="match status" value="1"/>
</dbReference>
<dbReference type="SMART" id="SM00387">
    <property type="entry name" value="HATPase_c"/>
    <property type="match status" value="1"/>
</dbReference>
<comment type="subcellular location">
    <subcellularLocation>
        <location evidence="2">Cell inner membrane</location>
        <topology evidence="2">Multi-pass membrane protein</topology>
    </subcellularLocation>
</comment>
<dbReference type="AlphaFoldDB" id="A0A6F8VDG7"/>
<evidence type="ECO:0000256" key="4">
    <source>
        <dbReference type="ARBA" id="ARBA00022553"/>
    </source>
</evidence>
<dbReference type="InterPro" id="IPR003660">
    <property type="entry name" value="HAMP_dom"/>
</dbReference>
<sequence>MRLSDQLSRLNLRQLLAATTIPLMLLAALVMGLVTAWLSTQEVASHYVRLGEQMTDTLASRSDLALLYESGESVADTAASLLANPLVMDIRVVSRGGKLVYQKDRSNKNAWQYPKAAAGGKSITETPDAWLFTQKVMSAAPPSSDPLSPELALLSSASSEASENLGEVHLALSKEGLSQARRNIFFSNLFAALGFSLLLVSAILIILRRISRPLEMLATTMHDARLGNLGEPAQLKGPREIQEIGETYNALMQNIREREQELLELNQHLEERIEQRTQDLQTANKELETFSYSVSHDLRAPLRAIDGFSQALLEDYGASLDGQAQDYLDRIRKGAGRMGELIDAMLLLSRVTRYEMQLQNVNMSELASVVAEQLREQFPHRAVEFTVEPDMRVQADPQLLRIMLENLLGNAWKYTAHTTQPKVVLDRTRVDGETVYVLHDNGAGFDMRYAEKLFGAFQRLHGKEFEGTGVGLATVHRILQRHGGRIWATAEVDKGATFFFTLPKASE</sequence>
<dbReference type="InterPro" id="IPR036890">
    <property type="entry name" value="HATPase_C_sf"/>
</dbReference>
<keyword evidence="6" id="KW-0418">Kinase</keyword>
<dbReference type="InterPro" id="IPR004358">
    <property type="entry name" value="Sig_transdc_His_kin-like_C"/>
</dbReference>
<protein>
    <recommendedName>
        <fullName evidence="3">histidine kinase</fullName>
        <ecNumber evidence="3">2.7.13.3</ecNumber>
    </recommendedName>
</protein>
<dbReference type="InterPro" id="IPR036097">
    <property type="entry name" value="HisK_dim/P_sf"/>
</dbReference>
<keyword evidence="7" id="KW-0175">Coiled coil</keyword>
<dbReference type="PROSITE" id="PS50109">
    <property type="entry name" value="HIS_KIN"/>
    <property type="match status" value="1"/>
</dbReference>
<dbReference type="EMBL" id="AP022853">
    <property type="protein sequence ID" value="BCB26805.1"/>
    <property type="molecule type" value="Genomic_DNA"/>
</dbReference>
<keyword evidence="4" id="KW-0597">Phosphoprotein</keyword>
<gene>
    <name evidence="11" type="ORF">SKTS_16910</name>
</gene>
<evidence type="ECO:0000313" key="12">
    <source>
        <dbReference type="Proteomes" id="UP000502260"/>
    </source>
</evidence>
<name>A0A6F8VDG7_9PROT</name>
<evidence type="ECO:0000256" key="8">
    <source>
        <dbReference type="SAM" id="Phobius"/>
    </source>
</evidence>
<dbReference type="Pfam" id="PF00512">
    <property type="entry name" value="HisKA"/>
    <property type="match status" value="1"/>
</dbReference>
<evidence type="ECO:0000259" key="9">
    <source>
        <dbReference type="PROSITE" id="PS50109"/>
    </source>
</evidence>
<keyword evidence="8" id="KW-0472">Membrane</keyword>
<dbReference type="PROSITE" id="PS50885">
    <property type="entry name" value="HAMP"/>
    <property type="match status" value="1"/>
</dbReference>
<keyword evidence="8" id="KW-1133">Transmembrane helix</keyword>
<dbReference type="GO" id="GO:0000155">
    <property type="term" value="F:phosphorelay sensor kinase activity"/>
    <property type="evidence" value="ECO:0007669"/>
    <property type="project" value="InterPro"/>
</dbReference>
<feature type="domain" description="Histidine kinase" evidence="9">
    <location>
        <begin position="293"/>
        <end position="506"/>
    </location>
</feature>
<dbReference type="PANTHER" id="PTHR42878">
    <property type="entry name" value="TWO-COMPONENT HISTIDINE KINASE"/>
    <property type="match status" value="1"/>
</dbReference>
<dbReference type="GO" id="GO:0030295">
    <property type="term" value="F:protein kinase activator activity"/>
    <property type="evidence" value="ECO:0007669"/>
    <property type="project" value="TreeGrafter"/>
</dbReference>
<dbReference type="Pfam" id="PF02518">
    <property type="entry name" value="HATPase_c"/>
    <property type="match status" value="1"/>
</dbReference>
<dbReference type="PRINTS" id="PR00344">
    <property type="entry name" value="BCTRLSENSOR"/>
</dbReference>
<dbReference type="KEGG" id="slac:SKTS_16910"/>
<evidence type="ECO:0000256" key="2">
    <source>
        <dbReference type="ARBA" id="ARBA00004429"/>
    </source>
</evidence>
<feature type="transmembrane region" description="Helical" evidence="8">
    <location>
        <begin position="12"/>
        <end position="38"/>
    </location>
</feature>
<dbReference type="FunFam" id="1.10.287.130:FF:000070">
    <property type="entry name" value="Histidine kinase sensor protein"/>
    <property type="match status" value="1"/>
</dbReference>
<dbReference type="Gene3D" id="6.10.340.10">
    <property type="match status" value="1"/>
</dbReference>
<dbReference type="SMART" id="SM00388">
    <property type="entry name" value="HisKA"/>
    <property type="match status" value="1"/>
</dbReference>
<keyword evidence="12" id="KW-1185">Reference proteome</keyword>